<proteinExistence type="predicted"/>
<sequence length="171" mass="19789">MIAQAGLVALVVALGVLTQYEVDRDVLLAEKGVALPVPRAKAFQFIINMKLFPKWVPGVESFEPIDNSPMQVGKHFTEVQSLPIYGDLIYDNLVIAYESPRYISFISNSWLQLRVEIQLDRRDSPTYPTAFHWKIYSRRRSFLFNYVAAPILRFVYSHKSRQAMFNLSHMF</sequence>
<dbReference type="CDD" id="cd07812">
    <property type="entry name" value="SRPBCC"/>
    <property type="match status" value="1"/>
</dbReference>
<accession>A0AAD9IQ31</accession>
<gene>
    <name evidence="3" type="ORF">NP493_618g01027</name>
    <name evidence="2" type="ORF">NP493_7418g00005</name>
</gene>
<feature type="chain" id="PRO_5042442510" description="Polyketide cyclase / dehydrase and lipid transport" evidence="1">
    <location>
        <begin position="19"/>
        <end position="171"/>
    </location>
</feature>
<reference evidence="2" key="1">
    <citation type="journal article" date="2023" name="Mol. Biol. Evol.">
        <title>Third-Generation Sequencing Reveals the Adaptive Role of the Epigenome in Three Deep-Sea Polychaetes.</title>
        <authorList>
            <person name="Perez M."/>
            <person name="Aroh O."/>
            <person name="Sun Y."/>
            <person name="Lan Y."/>
            <person name="Juniper S.K."/>
            <person name="Young C.R."/>
            <person name="Angers B."/>
            <person name="Qian P.Y."/>
        </authorList>
    </citation>
    <scope>NUCLEOTIDE SEQUENCE</scope>
    <source>
        <strain evidence="2">R07B-5</strain>
    </source>
</reference>
<keyword evidence="1" id="KW-0732">Signal</keyword>
<dbReference type="EMBL" id="JAODUO010007406">
    <property type="protein sequence ID" value="KAK2138619.1"/>
    <property type="molecule type" value="Genomic_DNA"/>
</dbReference>
<protein>
    <recommendedName>
        <fullName evidence="5">Polyketide cyclase / dehydrase and lipid transport</fullName>
    </recommendedName>
</protein>
<keyword evidence="4" id="KW-1185">Reference proteome</keyword>
<evidence type="ECO:0000313" key="4">
    <source>
        <dbReference type="Proteomes" id="UP001209878"/>
    </source>
</evidence>
<comment type="caution">
    <text evidence="2">The sequence shown here is derived from an EMBL/GenBank/DDBJ whole genome shotgun (WGS) entry which is preliminary data.</text>
</comment>
<evidence type="ECO:0000256" key="1">
    <source>
        <dbReference type="SAM" id="SignalP"/>
    </source>
</evidence>
<evidence type="ECO:0008006" key="5">
    <source>
        <dbReference type="Google" id="ProtNLM"/>
    </source>
</evidence>
<organism evidence="2 4">
    <name type="scientific">Ridgeia piscesae</name>
    <name type="common">Tubeworm</name>
    <dbReference type="NCBI Taxonomy" id="27915"/>
    <lineage>
        <taxon>Eukaryota</taxon>
        <taxon>Metazoa</taxon>
        <taxon>Spiralia</taxon>
        <taxon>Lophotrochozoa</taxon>
        <taxon>Annelida</taxon>
        <taxon>Polychaeta</taxon>
        <taxon>Sedentaria</taxon>
        <taxon>Canalipalpata</taxon>
        <taxon>Sabellida</taxon>
        <taxon>Siboglinidae</taxon>
        <taxon>Ridgeia</taxon>
    </lineage>
</organism>
<evidence type="ECO:0000313" key="3">
    <source>
        <dbReference type="EMBL" id="KAK2177127.1"/>
    </source>
</evidence>
<dbReference type="SUPFAM" id="SSF55961">
    <property type="entry name" value="Bet v1-like"/>
    <property type="match status" value="1"/>
</dbReference>
<dbReference type="Proteomes" id="UP001209878">
    <property type="component" value="Unassembled WGS sequence"/>
</dbReference>
<feature type="signal peptide" evidence="1">
    <location>
        <begin position="1"/>
        <end position="18"/>
    </location>
</feature>
<name>A0AAD9IQ31_RIDPI</name>
<dbReference type="EMBL" id="JAODUO010000617">
    <property type="protein sequence ID" value="KAK2177127.1"/>
    <property type="molecule type" value="Genomic_DNA"/>
</dbReference>
<evidence type="ECO:0000313" key="2">
    <source>
        <dbReference type="EMBL" id="KAK2138619.1"/>
    </source>
</evidence>
<dbReference type="AlphaFoldDB" id="A0AAD9IQ31"/>